<dbReference type="GO" id="GO:0016788">
    <property type="term" value="F:hydrolase activity, acting on ester bonds"/>
    <property type="evidence" value="ECO:0007669"/>
    <property type="project" value="UniProtKB-ARBA"/>
</dbReference>
<sequence length="215" mass="22925">MSTILCYGDSNTWGATPQPRRGDFGRFAADVRWPGVLRAHLGAGHTVIEEGLNGRTTCIEDPVEGYHKSGTAHLIVALESHQPLDLVIIMLGTNDLKARFAMQPVDVGFGMGKLAEIALRSPFGPNGTAPEVLLVAPAPFAKLSWFEEMFTGGTEKSRHLAAEIAINAREKGVHFFDAGSVISSSDNDGIHLEADAHATLGKALADQVRSILAKG</sequence>
<evidence type="ECO:0000259" key="1">
    <source>
        <dbReference type="Pfam" id="PF13472"/>
    </source>
</evidence>
<dbReference type="EMBL" id="JACIDS010000004">
    <property type="protein sequence ID" value="MBB3932131.1"/>
    <property type="molecule type" value="Genomic_DNA"/>
</dbReference>
<dbReference type="SUPFAM" id="SSF52266">
    <property type="entry name" value="SGNH hydrolase"/>
    <property type="match status" value="1"/>
</dbReference>
<accession>A0A840ATI6</accession>
<organism evidence="2 3">
    <name type="scientific">Kaistia hirudinis</name>
    <dbReference type="NCBI Taxonomy" id="1293440"/>
    <lineage>
        <taxon>Bacteria</taxon>
        <taxon>Pseudomonadati</taxon>
        <taxon>Pseudomonadota</taxon>
        <taxon>Alphaproteobacteria</taxon>
        <taxon>Hyphomicrobiales</taxon>
        <taxon>Kaistiaceae</taxon>
        <taxon>Kaistia</taxon>
    </lineage>
</organism>
<dbReference type="AlphaFoldDB" id="A0A840ATI6"/>
<reference evidence="2 3" key="1">
    <citation type="submission" date="2020-08" db="EMBL/GenBank/DDBJ databases">
        <title>Genomic Encyclopedia of Type Strains, Phase IV (KMG-IV): sequencing the most valuable type-strain genomes for metagenomic binning, comparative biology and taxonomic classification.</title>
        <authorList>
            <person name="Goeker M."/>
        </authorList>
    </citation>
    <scope>NUCLEOTIDE SEQUENCE [LARGE SCALE GENOMIC DNA]</scope>
    <source>
        <strain evidence="2 3">DSM 25966</strain>
    </source>
</reference>
<dbReference type="Proteomes" id="UP000553963">
    <property type="component" value="Unassembled WGS sequence"/>
</dbReference>
<dbReference type="Pfam" id="PF13472">
    <property type="entry name" value="Lipase_GDSL_2"/>
    <property type="match status" value="1"/>
</dbReference>
<dbReference type="RefSeq" id="WP_343068088.1">
    <property type="nucleotide sequence ID" value="NZ_JACIDS010000004.1"/>
</dbReference>
<evidence type="ECO:0000313" key="3">
    <source>
        <dbReference type="Proteomes" id="UP000553963"/>
    </source>
</evidence>
<comment type="caution">
    <text evidence="2">The sequence shown here is derived from an EMBL/GenBank/DDBJ whole genome shotgun (WGS) entry which is preliminary data.</text>
</comment>
<dbReference type="InterPro" id="IPR013830">
    <property type="entry name" value="SGNH_hydro"/>
</dbReference>
<dbReference type="InterPro" id="IPR036514">
    <property type="entry name" value="SGNH_hydro_sf"/>
</dbReference>
<dbReference type="CDD" id="cd01839">
    <property type="entry name" value="SGNH_arylesterase_like"/>
    <property type="match status" value="1"/>
</dbReference>
<dbReference type="Gene3D" id="3.40.50.1110">
    <property type="entry name" value="SGNH hydrolase"/>
    <property type="match status" value="1"/>
</dbReference>
<evidence type="ECO:0000313" key="2">
    <source>
        <dbReference type="EMBL" id="MBB3932131.1"/>
    </source>
</evidence>
<keyword evidence="3" id="KW-1185">Reference proteome</keyword>
<name>A0A840ATI6_9HYPH</name>
<proteinExistence type="predicted"/>
<protein>
    <submittedName>
        <fullName evidence="2">Lysophospholipase L1-like esterase</fullName>
    </submittedName>
</protein>
<feature type="domain" description="SGNH hydrolase-type esterase" evidence="1">
    <location>
        <begin position="6"/>
        <end position="198"/>
    </location>
</feature>
<gene>
    <name evidence="2" type="ORF">GGR25_003189</name>
</gene>